<proteinExistence type="inferred from homology"/>
<dbReference type="Pfam" id="PF00005">
    <property type="entry name" value="ABC_tran"/>
    <property type="match status" value="1"/>
</dbReference>
<dbReference type="CDD" id="cd03225">
    <property type="entry name" value="ABC_cobalt_CbiO_domain1"/>
    <property type="match status" value="1"/>
</dbReference>
<evidence type="ECO:0000256" key="6">
    <source>
        <dbReference type="ARBA" id="ARBA00022840"/>
    </source>
</evidence>
<comment type="similarity">
    <text evidence="2">Belongs to the ABC transporter superfamily.</text>
</comment>
<dbReference type="PROSITE" id="PS50893">
    <property type="entry name" value="ABC_TRANSPORTER_2"/>
    <property type="match status" value="1"/>
</dbReference>
<dbReference type="AlphaFoldDB" id="A0AAW5K3X4"/>
<evidence type="ECO:0000313" key="11">
    <source>
        <dbReference type="Proteomes" id="UP001205919"/>
    </source>
</evidence>
<evidence type="ECO:0000256" key="8">
    <source>
        <dbReference type="ARBA" id="ARBA00023136"/>
    </source>
</evidence>
<dbReference type="InterPro" id="IPR017871">
    <property type="entry name" value="ABC_transporter-like_CS"/>
</dbReference>
<dbReference type="PROSITE" id="PS00211">
    <property type="entry name" value="ABC_TRANSPORTER_1"/>
    <property type="match status" value="1"/>
</dbReference>
<dbReference type="PANTHER" id="PTHR43553:SF24">
    <property type="entry name" value="ENERGY-COUPLING FACTOR TRANSPORTER ATP-BINDING PROTEIN ECFA1"/>
    <property type="match status" value="1"/>
</dbReference>
<name>A0AAW5K3X4_9BACT</name>
<dbReference type="GO" id="GO:0043190">
    <property type="term" value="C:ATP-binding cassette (ABC) transporter complex"/>
    <property type="evidence" value="ECO:0007669"/>
    <property type="project" value="TreeGrafter"/>
</dbReference>
<dbReference type="GO" id="GO:0016887">
    <property type="term" value="F:ATP hydrolysis activity"/>
    <property type="evidence" value="ECO:0007669"/>
    <property type="project" value="InterPro"/>
</dbReference>
<dbReference type="Gene3D" id="3.40.50.300">
    <property type="entry name" value="P-loop containing nucleotide triphosphate hydrolases"/>
    <property type="match status" value="1"/>
</dbReference>
<dbReference type="InterPro" id="IPR027417">
    <property type="entry name" value="P-loop_NTPase"/>
</dbReference>
<dbReference type="InterPro" id="IPR003593">
    <property type="entry name" value="AAA+_ATPase"/>
</dbReference>
<organism evidence="10 11">
    <name type="scientific">Cloacibacillus evryensis</name>
    <dbReference type="NCBI Taxonomy" id="508460"/>
    <lineage>
        <taxon>Bacteria</taxon>
        <taxon>Thermotogati</taxon>
        <taxon>Synergistota</taxon>
        <taxon>Synergistia</taxon>
        <taxon>Synergistales</taxon>
        <taxon>Synergistaceae</taxon>
        <taxon>Cloacibacillus</taxon>
    </lineage>
</organism>
<dbReference type="RefSeq" id="WP_256181880.1">
    <property type="nucleotide sequence ID" value="NZ_CAUHQN010000036.1"/>
</dbReference>
<dbReference type="Proteomes" id="UP001205919">
    <property type="component" value="Unassembled WGS sequence"/>
</dbReference>
<dbReference type="FunFam" id="3.40.50.300:FF:000224">
    <property type="entry name" value="Energy-coupling factor transporter ATP-binding protein EcfA"/>
    <property type="match status" value="1"/>
</dbReference>
<keyword evidence="3" id="KW-0813">Transport</keyword>
<evidence type="ECO:0000256" key="2">
    <source>
        <dbReference type="ARBA" id="ARBA00005417"/>
    </source>
</evidence>
<evidence type="ECO:0000256" key="4">
    <source>
        <dbReference type="ARBA" id="ARBA00022475"/>
    </source>
</evidence>
<dbReference type="InterPro" id="IPR003439">
    <property type="entry name" value="ABC_transporter-like_ATP-bd"/>
</dbReference>
<keyword evidence="4" id="KW-1003">Cell membrane</keyword>
<keyword evidence="6 10" id="KW-0067">ATP-binding</keyword>
<dbReference type="SUPFAM" id="SSF52540">
    <property type="entry name" value="P-loop containing nucleoside triphosphate hydrolases"/>
    <property type="match status" value="1"/>
</dbReference>
<dbReference type="GO" id="GO:0005524">
    <property type="term" value="F:ATP binding"/>
    <property type="evidence" value="ECO:0007669"/>
    <property type="project" value="UniProtKB-KW"/>
</dbReference>
<comment type="subcellular location">
    <subcellularLocation>
        <location evidence="1">Cell membrane</location>
    </subcellularLocation>
</comment>
<accession>A0AAW5K3X4</accession>
<keyword evidence="8" id="KW-0472">Membrane</keyword>
<gene>
    <name evidence="10" type="ORF">NE630_08385</name>
</gene>
<keyword evidence="11" id="KW-1185">Reference proteome</keyword>
<comment type="caution">
    <text evidence="10">The sequence shown here is derived from an EMBL/GenBank/DDBJ whole genome shotgun (WGS) entry which is preliminary data.</text>
</comment>
<dbReference type="SMART" id="SM00382">
    <property type="entry name" value="AAA"/>
    <property type="match status" value="1"/>
</dbReference>
<dbReference type="InterPro" id="IPR015856">
    <property type="entry name" value="ABC_transpr_CbiO/EcfA_su"/>
</dbReference>
<reference evidence="10 11" key="1">
    <citation type="submission" date="2022-06" db="EMBL/GenBank/DDBJ databases">
        <title>Isolation of gut microbiota from human fecal samples.</title>
        <authorList>
            <person name="Pamer E.G."/>
            <person name="Barat B."/>
            <person name="Waligurski E."/>
            <person name="Medina S."/>
            <person name="Paddock L."/>
            <person name="Mostad J."/>
        </authorList>
    </citation>
    <scope>NUCLEOTIDE SEQUENCE [LARGE SCALE GENOMIC DNA]</scope>
    <source>
        <strain evidence="10 11">DFI.9.90</strain>
    </source>
</reference>
<keyword evidence="7" id="KW-1278">Translocase</keyword>
<evidence type="ECO:0000256" key="7">
    <source>
        <dbReference type="ARBA" id="ARBA00022967"/>
    </source>
</evidence>
<evidence type="ECO:0000256" key="5">
    <source>
        <dbReference type="ARBA" id="ARBA00022741"/>
    </source>
</evidence>
<protein>
    <submittedName>
        <fullName evidence="10">Energy-coupling factor ABC transporter ATP-binding protein</fullName>
    </submittedName>
</protein>
<feature type="domain" description="ABC transporter" evidence="9">
    <location>
        <begin position="3"/>
        <end position="240"/>
    </location>
</feature>
<dbReference type="EMBL" id="JANFYT010000015">
    <property type="protein sequence ID" value="MCQ4814441.1"/>
    <property type="molecule type" value="Genomic_DNA"/>
</dbReference>
<dbReference type="InterPro" id="IPR050095">
    <property type="entry name" value="ECF_ABC_transporter_ATP-bd"/>
</dbReference>
<evidence type="ECO:0000256" key="3">
    <source>
        <dbReference type="ARBA" id="ARBA00022448"/>
    </source>
</evidence>
<keyword evidence="5" id="KW-0547">Nucleotide-binding</keyword>
<evidence type="ECO:0000259" key="9">
    <source>
        <dbReference type="PROSITE" id="PS50893"/>
    </source>
</evidence>
<evidence type="ECO:0000313" key="10">
    <source>
        <dbReference type="EMBL" id="MCQ4814441.1"/>
    </source>
</evidence>
<sequence>MPLIVKELSYTYNIGLPTEHPALRGVSFEAQAGEIVSVLGHTGSGKSTLAQHLNALMIPQKGTVAVDGVNTAEAPREVRRKVGLVFQYPEEQIFAETVADEIAFAPRNWGAGEDEIKEIIPEAIRAVGLDEKILAASPYNISGGQKRRVAIASVIAARPAYLVLDEPTAGLDGRASLELIKTLKDFAQKGMGIVHITHDIELALDISAKILVLEDGRALSWAAPAETAALICAEKIKGLAMPEILELAKRLKEAGKIEALTWSPDRLADELVSAAGIRGSRRH</sequence>
<dbReference type="PANTHER" id="PTHR43553">
    <property type="entry name" value="HEAVY METAL TRANSPORTER"/>
    <property type="match status" value="1"/>
</dbReference>
<evidence type="ECO:0000256" key="1">
    <source>
        <dbReference type="ARBA" id="ARBA00004236"/>
    </source>
</evidence>
<dbReference type="GO" id="GO:0042626">
    <property type="term" value="F:ATPase-coupled transmembrane transporter activity"/>
    <property type="evidence" value="ECO:0007669"/>
    <property type="project" value="TreeGrafter"/>
</dbReference>